<feature type="compositionally biased region" description="Acidic residues" evidence="9">
    <location>
        <begin position="219"/>
        <end position="230"/>
    </location>
</feature>
<feature type="region of interest" description="Disordered" evidence="9">
    <location>
        <begin position="316"/>
        <end position="367"/>
    </location>
</feature>
<dbReference type="AlphaFoldDB" id="A0AAV1G6D9"/>
<evidence type="ECO:0000256" key="2">
    <source>
        <dbReference type="ARBA" id="ARBA00004324"/>
    </source>
</evidence>
<evidence type="ECO:0000256" key="7">
    <source>
        <dbReference type="ARBA" id="ARBA00023242"/>
    </source>
</evidence>
<comment type="similarity">
    <text evidence="8">Belongs to the SERBP1-HABP4 family.</text>
</comment>
<comment type="subcellular location">
    <subcellularLocation>
        <location evidence="1">Cytoplasm</location>
        <location evidence="1">Stress granule</location>
    </subcellularLocation>
    <subcellularLocation>
        <location evidence="2">Nucleus speckle</location>
    </subcellularLocation>
    <subcellularLocation>
        <location evidence="3">Nucleus</location>
        <location evidence="3">Cajal body</location>
    </subcellularLocation>
    <subcellularLocation>
        <location evidence="4">Nucleus</location>
        <location evidence="4">Nucleolus</location>
    </subcellularLocation>
</comment>
<dbReference type="GO" id="GO:0003723">
    <property type="term" value="F:RNA binding"/>
    <property type="evidence" value="ECO:0007669"/>
    <property type="project" value="InterPro"/>
</dbReference>
<dbReference type="EMBL" id="OY660875">
    <property type="protein sequence ID" value="CAJ1069042.1"/>
    <property type="molecule type" value="Genomic_DNA"/>
</dbReference>
<feature type="compositionally biased region" description="Basic and acidic residues" evidence="9">
    <location>
        <begin position="136"/>
        <end position="147"/>
    </location>
</feature>
<dbReference type="InterPro" id="IPR032381">
    <property type="entry name" value="IHABP4_N"/>
</dbReference>
<keyword evidence="7" id="KW-0539">Nucleus</keyword>
<keyword evidence="12" id="KW-1185">Reference proteome</keyword>
<feature type="compositionally biased region" description="Basic and acidic residues" evidence="9">
    <location>
        <begin position="336"/>
        <end position="349"/>
    </location>
</feature>
<feature type="compositionally biased region" description="Basic and acidic residues" evidence="9">
    <location>
        <begin position="94"/>
        <end position="113"/>
    </location>
</feature>
<organism evidence="11 12">
    <name type="scientific">Xyrichtys novacula</name>
    <name type="common">Pearly razorfish</name>
    <name type="synonym">Hemipteronotus novacula</name>
    <dbReference type="NCBI Taxonomy" id="13765"/>
    <lineage>
        <taxon>Eukaryota</taxon>
        <taxon>Metazoa</taxon>
        <taxon>Chordata</taxon>
        <taxon>Craniata</taxon>
        <taxon>Vertebrata</taxon>
        <taxon>Euteleostomi</taxon>
        <taxon>Actinopterygii</taxon>
        <taxon>Neopterygii</taxon>
        <taxon>Teleostei</taxon>
        <taxon>Neoteleostei</taxon>
        <taxon>Acanthomorphata</taxon>
        <taxon>Eupercaria</taxon>
        <taxon>Labriformes</taxon>
        <taxon>Labridae</taxon>
        <taxon>Xyrichtys</taxon>
    </lineage>
</organism>
<dbReference type="InterPro" id="IPR039764">
    <property type="entry name" value="HABP4/SERBP1-like"/>
</dbReference>
<evidence type="ECO:0000256" key="4">
    <source>
        <dbReference type="ARBA" id="ARBA00004604"/>
    </source>
</evidence>
<dbReference type="SMART" id="SM01233">
    <property type="entry name" value="HABP4_PAI-RBP1"/>
    <property type="match status" value="1"/>
</dbReference>
<feature type="domain" description="Hyaluronan/mRNA-binding protein" evidence="10">
    <location>
        <begin position="165"/>
        <end position="269"/>
    </location>
</feature>
<keyword evidence="5" id="KW-0963">Cytoplasm</keyword>
<dbReference type="Pfam" id="PF04774">
    <property type="entry name" value="HABP4_PAI-RBP1"/>
    <property type="match status" value="1"/>
</dbReference>
<dbReference type="GO" id="GO:0033120">
    <property type="term" value="P:positive regulation of RNA splicing"/>
    <property type="evidence" value="ECO:0007669"/>
    <property type="project" value="TreeGrafter"/>
</dbReference>
<dbReference type="GO" id="GO:0045948">
    <property type="term" value="P:positive regulation of translational initiation"/>
    <property type="evidence" value="ECO:0007669"/>
    <property type="project" value="TreeGrafter"/>
</dbReference>
<keyword evidence="6" id="KW-0810">Translation regulation</keyword>
<reference evidence="11" key="1">
    <citation type="submission" date="2023-08" db="EMBL/GenBank/DDBJ databases">
        <authorList>
            <person name="Alioto T."/>
            <person name="Alioto T."/>
            <person name="Gomez Garrido J."/>
        </authorList>
    </citation>
    <scope>NUCLEOTIDE SEQUENCE</scope>
</reference>
<dbReference type="Pfam" id="PF16174">
    <property type="entry name" value="IHABP4_N"/>
    <property type="match status" value="1"/>
</dbReference>
<dbReference type="GO" id="GO:0010494">
    <property type="term" value="C:cytoplasmic stress granule"/>
    <property type="evidence" value="ECO:0007669"/>
    <property type="project" value="UniProtKB-SubCell"/>
</dbReference>
<evidence type="ECO:0000256" key="1">
    <source>
        <dbReference type="ARBA" id="ARBA00004210"/>
    </source>
</evidence>
<evidence type="ECO:0000256" key="5">
    <source>
        <dbReference type="ARBA" id="ARBA00022490"/>
    </source>
</evidence>
<dbReference type="PANTHER" id="PTHR12299">
    <property type="entry name" value="HYALURONIC ACID-BINDING PROTEIN 4"/>
    <property type="match status" value="1"/>
</dbReference>
<feature type="compositionally biased region" description="Basic and acidic residues" evidence="9">
    <location>
        <begin position="165"/>
        <end position="184"/>
    </location>
</feature>
<dbReference type="PANTHER" id="PTHR12299:SF30">
    <property type="entry name" value="INTRACELLULAR HYALURONAN-BINDING PROTEIN 4"/>
    <property type="match status" value="1"/>
</dbReference>
<dbReference type="Proteomes" id="UP001178508">
    <property type="component" value="Chromosome 12"/>
</dbReference>
<evidence type="ECO:0000256" key="9">
    <source>
        <dbReference type="SAM" id="MobiDB-lite"/>
    </source>
</evidence>
<dbReference type="GO" id="GO:0015030">
    <property type="term" value="C:Cajal body"/>
    <property type="evidence" value="ECO:0007669"/>
    <property type="project" value="UniProtKB-SubCell"/>
</dbReference>
<feature type="region of interest" description="Disordered" evidence="9">
    <location>
        <begin position="13"/>
        <end position="230"/>
    </location>
</feature>
<protein>
    <submittedName>
        <fullName evidence="11">Intracellular hyaluronan-binding protein 4-like</fullName>
    </submittedName>
</protein>
<dbReference type="GO" id="GO:0016607">
    <property type="term" value="C:nuclear speck"/>
    <property type="evidence" value="ECO:0007669"/>
    <property type="project" value="UniProtKB-SubCell"/>
</dbReference>
<evidence type="ECO:0000313" key="12">
    <source>
        <dbReference type="Proteomes" id="UP001178508"/>
    </source>
</evidence>
<dbReference type="GO" id="GO:0005730">
    <property type="term" value="C:nucleolus"/>
    <property type="evidence" value="ECO:0007669"/>
    <property type="project" value="UniProtKB-SubCell"/>
</dbReference>
<evidence type="ECO:0000313" key="11">
    <source>
        <dbReference type="EMBL" id="CAJ1069042.1"/>
    </source>
</evidence>
<accession>A0AAV1G6D9</accession>
<evidence type="ECO:0000256" key="8">
    <source>
        <dbReference type="ARBA" id="ARBA00035118"/>
    </source>
</evidence>
<proteinExistence type="inferred from homology"/>
<feature type="compositionally biased region" description="Basic and acidic residues" evidence="9">
    <location>
        <begin position="57"/>
        <end position="67"/>
    </location>
</feature>
<evidence type="ECO:0000259" key="10">
    <source>
        <dbReference type="SMART" id="SM01233"/>
    </source>
</evidence>
<sequence>MLPDAYGCVVANRFGDLLDDDADPFDLINKAETEKEKEKKKKKKEGDEKKSKQKKPGQKESQRDRRVPMTNDGQEPVPVRKQQQARPGPVMEIGDGKKEVQRDTERAAFRDSRATQVDYPPEFSVSQPSYNAGSDFRGRGDFRDRRAPRGGGRYSRNTENFNLRGKREYDRHNGTGISPEEKRGGRGSWNWGCVDEAGSEMMEVTPDAPVKPEDPQIPVEEEENQNQVMEEDGEMVVQVAMEMTLDEWKAMQEISRPKAEFNIRKAENTIPSKAKVIHQSKHVEIIKGIPEDIEDDGNFLRKSVNDITSLLDINFGSLGRSSRGGRGRGRGGPTSRPERPKPIMERVYDEAPNPDDPEDFPALSSGI</sequence>
<gene>
    <name evidence="11" type="ORF">XNOV1_A024956</name>
</gene>
<name>A0AAV1G6D9_XYRNO</name>
<evidence type="ECO:0000256" key="3">
    <source>
        <dbReference type="ARBA" id="ARBA00004408"/>
    </source>
</evidence>
<evidence type="ECO:0000256" key="6">
    <source>
        <dbReference type="ARBA" id="ARBA00022845"/>
    </source>
</evidence>
<dbReference type="InterPro" id="IPR006861">
    <property type="entry name" value="HABP4_PAIRBP1-bd"/>
</dbReference>